<evidence type="ECO:0000313" key="2">
    <source>
        <dbReference type="Proteomes" id="UP000217289"/>
    </source>
</evidence>
<evidence type="ECO:0000313" key="1">
    <source>
        <dbReference type="EMBL" id="ATB29744.1"/>
    </source>
</evidence>
<dbReference type="AlphaFoldDB" id="A0A250ID17"/>
<protein>
    <submittedName>
        <fullName evidence="1">Uncharacterized protein</fullName>
    </submittedName>
</protein>
<reference evidence="1 2" key="1">
    <citation type="submission" date="2017-06" db="EMBL/GenBank/DDBJ databases">
        <authorList>
            <person name="Kim H.J."/>
            <person name="Triplett B.A."/>
        </authorList>
    </citation>
    <scope>NUCLEOTIDE SEQUENCE [LARGE SCALE GENOMIC DNA]</scope>
    <source>
        <strain evidence="1 2">DSM 14713</strain>
    </source>
</reference>
<dbReference type="RefSeq" id="WP_095978278.1">
    <property type="nucleotide sequence ID" value="NZ_CP022163.1"/>
</dbReference>
<accession>A0A250ID17</accession>
<dbReference type="Proteomes" id="UP000217289">
    <property type="component" value="Chromosome"/>
</dbReference>
<dbReference type="EMBL" id="CP022163">
    <property type="protein sequence ID" value="ATB29744.1"/>
    <property type="molecule type" value="Genomic_DNA"/>
</dbReference>
<sequence length="140" mass="15777">MINHTVRSQIIANYEGKRNTQRPYLDKEGNNTALAEYLYQKLTADMVVDLLDDAKQRPVGYSIPGETPELSRKYMAGQLLDAMRGNGWYVTAGIHEGGVGSAKHDPDPNPHFNLRIANGRQLHMVCKLEPRVHIIQIKKP</sequence>
<gene>
    <name evidence="1" type="ORF">MEBOL_003199</name>
</gene>
<dbReference type="KEGG" id="mbd:MEBOL_003199"/>
<organism evidence="1 2">
    <name type="scientific">Melittangium boletus DSM 14713</name>
    <dbReference type="NCBI Taxonomy" id="1294270"/>
    <lineage>
        <taxon>Bacteria</taxon>
        <taxon>Pseudomonadati</taxon>
        <taxon>Myxococcota</taxon>
        <taxon>Myxococcia</taxon>
        <taxon>Myxococcales</taxon>
        <taxon>Cystobacterineae</taxon>
        <taxon>Archangiaceae</taxon>
        <taxon>Melittangium</taxon>
    </lineage>
</organism>
<keyword evidence="2" id="KW-1185">Reference proteome</keyword>
<proteinExistence type="predicted"/>
<name>A0A250ID17_9BACT</name>